<name>A0ABT5EMV5_9BACT</name>
<organism evidence="1 2">
    <name type="scientific">Polyangium mundeleinium</name>
    <dbReference type="NCBI Taxonomy" id="2995306"/>
    <lineage>
        <taxon>Bacteria</taxon>
        <taxon>Pseudomonadati</taxon>
        <taxon>Myxococcota</taxon>
        <taxon>Polyangia</taxon>
        <taxon>Polyangiales</taxon>
        <taxon>Polyangiaceae</taxon>
        <taxon>Polyangium</taxon>
    </lineage>
</organism>
<sequence length="349" mass="36097">MDVYCKPDASPEDDIHGYCFPDGGGSIEPLSCKAAGGQCVPMGTSDFREKAVLLWMGAEEEAPDCPDRADTVFYQGYADLSVQVQCAACSCGPASCTLPGSINVDSASFCQGGNATSYQAPPGWDGSCVSPAVLPSGSFSSIELTAPTVTGCEPIGDPIPKAPGFAPGGPGGPKSFANGISWGKYAKACHGTAEGRCESPSDTCLPSTEPPPPEFRQCVQYTLPVDEANLPQCPEAFPERVLTYRGTTGKVECSPCECGEPTGAKCSAAISAYQDPACTGLPMSLFENVPATPTCIDYSGSPFSYALGSMSAKWTLNEPGTCEPKGGEHVGEVKGIDPRVFCCQGLAAE</sequence>
<protein>
    <submittedName>
        <fullName evidence="1">Uncharacterized protein</fullName>
    </submittedName>
</protein>
<evidence type="ECO:0000313" key="1">
    <source>
        <dbReference type="EMBL" id="MDC0742809.1"/>
    </source>
</evidence>
<dbReference type="RefSeq" id="WP_271918183.1">
    <property type="nucleotide sequence ID" value="NZ_JAQNDO010000001.1"/>
</dbReference>
<dbReference type="EMBL" id="JAQNDO010000001">
    <property type="protein sequence ID" value="MDC0742809.1"/>
    <property type="molecule type" value="Genomic_DNA"/>
</dbReference>
<proteinExistence type="predicted"/>
<gene>
    <name evidence="1" type="ORF">POL67_15770</name>
</gene>
<accession>A0ABT5EMV5</accession>
<comment type="caution">
    <text evidence="1">The sequence shown here is derived from an EMBL/GenBank/DDBJ whole genome shotgun (WGS) entry which is preliminary data.</text>
</comment>
<dbReference type="Proteomes" id="UP001221411">
    <property type="component" value="Unassembled WGS sequence"/>
</dbReference>
<reference evidence="1 2" key="1">
    <citation type="submission" date="2022-11" db="EMBL/GenBank/DDBJ databases">
        <title>Minimal conservation of predation-associated metabolite biosynthetic gene clusters underscores biosynthetic potential of Myxococcota including descriptions for ten novel species: Archangium lansinium sp. nov., Myxococcus landrumus sp. nov., Nannocystis bai.</title>
        <authorList>
            <person name="Ahearne A."/>
            <person name="Stevens C."/>
            <person name="Dowd S."/>
        </authorList>
    </citation>
    <scope>NUCLEOTIDE SEQUENCE [LARGE SCALE GENOMIC DNA]</scope>
    <source>
        <strain evidence="1 2">RJM3</strain>
    </source>
</reference>
<keyword evidence="2" id="KW-1185">Reference proteome</keyword>
<evidence type="ECO:0000313" key="2">
    <source>
        <dbReference type="Proteomes" id="UP001221411"/>
    </source>
</evidence>